<evidence type="ECO:0000313" key="1">
    <source>
        <dbReference type="EMBL" id="KAI9920564.1"/>
    </source>
</evidence>
<reference evidence="1 2" key="1">
    <citation type="journal article" date="2022" name="bioRxiv">
        <title>The genome of the oomycete Peronosclerospora sorghi, a cosmopolitan pathogen of maize and sorghum, is inflated with dispersed pseudogenes.</title>
        <authorList>
            <person name="Fletcher K."/>
            <person name="Martin F."/>
            <person name="Isakeit T."/>
            <person name="Cavanaugh K."/>
            <person name="Magill C."/>
            <person name="Michelmore R."/>
        </authorList>
    </citation>
    <scope>NUCLEOTIDE SEQUENCE [LARGE SCALE GENOMIC DNA]</scope>
    <source>
        <strain evidence="1">P6</strain>
    </source>
</reference>
<organism evidence="1 2">
    <name type="scientific">Peronosclerospora sorghi</name>
    <dbReference type="NCBI Taxonomy" id="230839"/>
    <lineage>
        <taxon>Eukaryota</taxon>
        <taxon>Sar</taxon>
        <taxon>Stramenopiles</taxon>
        <taxon>Oomycota</taxon>
        <taxon>Peronosporomycetes</taxon>
        <taxon>Peronosporales</taxon>
        <taxon>Peronosporaceae</taxon>
        <taxon>Peronosclerospora</taxon>
    </lineage>
</organism>
<protein>
    <submittedName>
        <fullName evidence="1">Uncharacterized protein</fullName>
    </submittedName>
</protein>
<dbReference type="Proteomes" id="UP001163321">
    <property type="component" value="Chromosome 10"/>
</dbReference>
<accession>A0ACC0WP60</accession>
<dbReference type="EMBL" id="CM047589">
    <property type="protein sequence ID" value="KAI9920564.1"/>
    <property type="molecule type" value="Genomic_DNA"/>
</dbReference>
<name>A0ACC0WP60_9STRA</name>
<evidence type="ECO:0000313" key="2">
    <source>
        <dbReference type="Proteomes" id="UP001163321"/>
    </source>
</evidence>
<gene>
    <name evidence="1" type="ORF">PsorP6_015622</name>
</gene>
<sequence>MLEFPVLNDNKEDDEFHETLEDGVDMLEDEAVILDKPKIPTTMSFSVKEMDVITNRGGRTNSLSKFLDDASTYLPRSLNSYPEKNLFLNTMNKKEMDIADIFGYED</sequence>
<proteinExistence type="predicted"/>
<comment type="caution">
    <text evidence="1">The sequence shown here is derived from an EMBL/GenBank/DDBJ whole genome shotgun (WGS) entry which is preliminary data.</text>
</comment>
<keyword evidence="2" id="KW-1185">Reference proteome</keyword>